<gene>
    <name evidence="1" type="ORF">J2R62_09420</name>
</gene>
<name>A0A1A9B005_PLESH</name>
<comment type="caution">
    <text evidence="1">The sequence shown here is derived from an EMBL/GenBank/DDBJ whole genome shotgun (WGS) entry which is preliminary data.</text>
</comment>
<accession>A0A1A9B005</accession>
<dbReference type="NCBIfam" id="NF008278">
    <property type="entry name" value="PRK11056.1"/>
    <property type="match status" value="1"/>
</dbReference>
<protein>
    <submittedName>
        <fullName evidence="1">YijD family membrane protein</fullName>
    </submittedName>
</protein>
<dbReference type="Proteomes" id="UP000664658">
    <property type="component" value="Unassembled WGS sequence"/>
</dbReference>
<organism evidence="1 2">
    <name type="scientific">Plesiomonas shigelloides</name>
    <name type="common">Aeromonas shigelloides</name>
    <dbReference type="NCBI Taxonomy" id="703"/>
    <lineage>
        <taxon>Bacteria</taxon>
        <taxon>Pseudomonadati</taxon>
        <taxon>Pseudomonadota</taxon>
        <taxon>Gammaproteobacteria</taxon>
        <taxon>Enterobacterales</taxon>
        <taxon>Enterobacteriaceae</taxon>
        <taxon>Plesiomonas</taxon>
    </lineage>
</organism>
<dbReference type="Pfam" id="PF07226">
    <property type="entry name" value="DUF1422"/>
    <property type="match status" value="1"/>
</dbReference>
<dbReference type="GeneID" id="69704590"/>
<evidence type="ECO:0000313" key="2">
    <source>
        <dbReference type="Proteomes" id="UP000664658"/>
    </source>
</evidence>
<reference evidence="1" key="1">
    <citation type="submission" date="2021-03" db="EMBL/GenBank/DDBJ databases">
        <title>Plesiomonas shigelloides zfcc0051, isolated from zebrafish feces.</title>
        <authorList>
            <person name="Vanderhoek Z."/>
            <person name="Gaulke C."/>
        </authorList>
    </citation>
    <scope>NUCLEOTIDE SEQUENCE</scope>
    <source>
        <strain evidence="1">Zfcc0051</strain>
    </source>
</reference>
<dbReference type="EMBL" id="JAFNAA010000009">
    <property type="protein sequence ID" value="MBO1108439.1"/>
    <property type="molecule type" value="Genomic_DNA"/>
</dbReference>
<evidence type="ECO:0000313" key="1">
    <source>
        <dbReference type="EMBL" id="MBO1108439.1"/>
    </source>
</evidence>
<sequence>MNEQTQKKELKPLLFALLTGFCGNASVGVLFNSHVTFSLFPLIALGLSVYCLYQRYVAAPLQNETPLLSGLSFLFGVLAYSVVVRVEHPQIGSNFVPLMLCMALLFWILYKMGLINRKK</sequence>
<dbReference type="RefSeq" id="WP_010864842.1">
    <property type="nucleotide sequence ID" value="NZ_CP027852.1"/>
</dbReference>
<dbReference type="KEGG" id="pshi:SAMEA2665130_2828"/>
<dbReference type="InterPro" id="IPR009867">
    <property type="entry name" value="DUF1422"/>
</dbReference>
<proteinExistence type="predicted"/>
<dbReference type="AlphaFoldDB" id="A0A1A9B005"/>